<dbReference type="SUPFAM" id="SSF56601">
    <property type="entry name" value="beta-lactamase/transpeptidase-like"/>
    <property type="match status" value="1"/>
</dbReference>
<evidence type="ECO:0000256" key="2">
    <source>
        <dbReference type="SAM" id="SignalP"/>
    </source>
</evidence>
<dbReference type="HOGENOM" id="CLU_022757_1_0_9"/>
<feature type="domain" description="Beta-lactamase-related" evidence="3">
    <location>
        <begin position="46"/>
        <end position="364"/>
    </location>
</feature>
<dbReference type="InterPro" id="IPR050491">
    <property type="entry name" value="AmpC-like"/>
</dbReference>
<dbReference type="OrthoDB" id="846150at2"/>
<feature type="chain" id="PRO_5003821529" description="Beta-lactamase-related domain-containing protein" evidence="2">
    <location>
        <begin position="31"/>
        <end position="634"/>
    </location>
</feature>
<evidence type="ECO:0000313" key="4">
    <source>
        <dbReference type="EMBL" id="EJV87820.1"/>
    </source>
</evidence>
<name>J9CP10_BACCE</name>
<accession>J9CP10</accession>
<evidence type="ECO:0000313" key="5">
    <source>
        <dbReference type="Proteomes" id="UP000004136"/>
    </source>
</evidence>
<evidence type="ECO:0000259" key="3">
    <source>
        <dbReference type="Pfam" id="PF00144"/>
    </source>
</evidence>
<feature type="transmembrane region" description="Helical" evidence="1">
    <location>
        <begin position="609"/>
        <end position="628"/>
    </location>
</feature>
<proteinExistence type="predicted"/>
<feature type="transmembrane region" description="Helical" evidence="1">
    <location>
        <begin position="546"/>
        <end position="562"/>
    </location>
</feature>
<dbReference type="EMBL" id="AHDV01000007">
    <property type="protein sequence ID" value="EJV87820.1"/>
    <property type="molecule type" value="Genomic_DNA"/>
</dbReference>
<dbReference type="PANTHER" id="PTHR46825">
    <property type="entry name" value="D-ALANYL-D-ALANINE-CARBOXYPEPTIDASE/ENDOPEPTIDASE AMPH"/>
    <property type="match status" value="1"/>
</dbReference>
<reference evidence="4 5" key="1">
    <citation type="submission" date="2012-04" db="EMBL/GenBank/DDBJ databases">
        <title>The Genome Sequence of Bacillus cereus HuA2-1.</title>
        <authorList>
            <consortium name="The Broad Institute Genome Sequencing Platform"/>
            <consortium name="The Broad Institute Genome Sequencing Center for Infectious Disease"/>
            <person name="Feldgarden M."/>
            <person name="Van der Auwera G.A."/>
            <person name="Mahillon J."/>
            <person name="Duprez V."/>
            <person name="Timmery S."/>
            <person name="Mattelet C."/>
            <person name="Dierick K."/>
            <person name="Sun M."/>
            <person name="Yu Z."/>
            <person name="Zhu L."/>
            <person name="Hu X."/>
            <person name="Shank E.B."/>
            <person name="Swiecicka I."/>
            <person name="Hansen B.M."/>
            <person name="Andrup L."/>
            <person name="Young S.K."/>
            <person name="Zeng Q."/>
            <person name="Gargeya S."/>
            <person name="Fitzgerald M."/>
            <person name="Haas B."/>
            <person name="Abouelleil A."/>
            <person name="Alvarado L."/>
            <person name="Arachchi H.M."/>
            <person name="Berlin A."/>
            <person name="Chapman S.B."/>
            <person name="Goldberg J."/>
            <person name="Griggs A."/>
            <person name="Gujja S."/>
            <person name="Hansen M."/>
            <person name="Howarth C."/>
            <person name="Imamovic A."/>
            <person name="Larimer J."/>
            <person name="McCowen C."/>
            <person name="Montmayeur A."/>
            <person name="Murphy C."/>
            <person name="Neiman D."/>
            <person name="Pearson M."/>
            <person name="Priest M."/>
            <person name="Roberts A."/>
            <person name="Saif S."/>
            <person name="Shea T."/>
            <person name="Sisk P."/>
            <person name="Sykes S."/>
            <person name="Wortman J."/>
            <person name="Nusbaum C."/>
            <person name="Birren B."/>
        </authorList>
    </citation>
    <scope>NUCLEOTIDE SEQUENCE [LARGE SCALE GENOMIC DNA]</scope>
    <source>
        <strain evidence="4 5">HuA2-1</strain>
    </source>
</reference>
<keyword evidence="1" id="KW-1133">Transmembrane helix</keyword>
<keyword evidence="1" id="KW-0812">Transmembrane</keyword>
<dbReference type="PATRIC" id="fig|1053201.3.peg.1347"/>
<feature type="transmembrane region" description="Helical" evidence="1">
    <location>
        <begin position="504"/>
        <end position="525"/>
    </location>
</feature>
<feature type="transmembrane region" description="Helical" evidence="1">
    <location>
        <begin position="574"/>
        <end position="597"/>
    </location>
</feature>
<dbReference type="Gene3D" id="3.40.710.10">
    <property type="entry name" value="DD-peptidase/beta-lactamase superfamily"/>
    <property type="match status" value="1"/>
</dbReference>
<dbReference type="Proteomes" id="UP000004136">
    <property type="component" value="Unassembled WGS sequence"/>
</dbReference>
<dbReference type="PANTHER" id="PTHR46825:SF9">
    <property type="entry name" value="BETA-LACTAMASE-RELATED DOMAIN-CONTAINING PROTEIN"/>
    <property type="match status" value="1"/>
</dbReference>
<dbReference type="InterPro" id="IPR012338">
    <property type="entry name" value="Beta-lactam/transpept-like"/>
</dbReference>
<organism evidence="4 5">
    <name type="scientific">Bacillus cereus HuA2-1</name>
    <dbReference type="NCBI Taxonomy" id="1053201"/>
    <lineage>
        <taxon>Bacteria</taxon>
        <taxon>Bacillati</taxon>
        <taxon>Bacillota</taxon>
        <taxon>Bacilli</taxon>
        <taxon>Bacillales</taxon>
        <taxon>Bacillaceae</taxon>
        <taxon>Bacillus</taxon>
        <taxon>Bacillus cereus group</taxon>
    </lineage>
</organism>
<dbReference type="Pfam" id="PF00144">
    <property type="entry name" value="Beta-lactamase"/>
    <property type="match status" value="1"/>
</dbReference>
<dbReference type="AlphaFoldDB" id="J9CP10"/>
<protein>
    <recommendedName>
        <fullName evidence="3">Beta-lactamase-related domain-containing protein</fullName>
    </recommendedName>
</protein>
<dbReference type="RefSeq" id="WP_002135689.1">
    <property type="nucleotide sequence ID" value="NZ_JH804672.1"/>
</dbReference>
<sequence>MERKKCYYKAFNFCIILVFIMSCMCTPVFAEDYKKVTKIEGLEETVDKYMEKSLKEYNIAGVTLVVVKDGGVVLKKGYGYSDVKKKISVNPDNTLFEIGSITKVFTATAAMQLVEQGKVDLNTDINEYLKDIKIENKYDKPITLANLLTNTGGFAEKVDGIFSEKLLDKPVPLYNTIKNKMPPLVRPSGEVVQYSNYGYALIGLIVEQVSGIPFDKYVEDNIFKPLNMNNTSYSLSSSILSKMSKGYVYENEKFIEKPLGSIIVHPAGSIVSTADDMAKFLITHLQNGNYEDKRILKEKTAISMHTRQFTQHDLMPGYTYGLYENFKNNKIIMHDGDVNLFISQLSLFPEENLGFFISYNTLDDGQLRDGFEEELYKFFKVKLDQKENNIKKQSSKLNKNLKGFEGDYVFAQRLLEGPLKIRGLFLKMNVSIDDNGTLNLKGFDTSLSGKYEQIEKNLFVNKENKRHLFLKQDKEGNKYLIMNMKVPMQTLEKLSVGEVFMETFVKYFFLIISILGCMMSFIQLFRKKKKKYVGATRRIKTISNTICLLNLFLAIGVMMVMFTQSDSFRQNVLIVVNLISIAIATSVVFISFSLISVWKKNVMPIWSRVFYIFVILAGIGALTYMYFLDVIFFV</sequence>
<comment type="caution">
    <text evidence="4">The sequence shown here is derived from an EMBL/GenBank/DDBJ whole genome shotgun (WGS) entry which is preliminary data.</text>
</comment>
<dbReference type="PROSITE" id="PS51257">
    <property type="entry name" value="PROKAR_LIPOPROTEIN"/>
    <property type="match status" value="1"/>
</dbReference>
<gene>
    <name evidence="4" type="ORF">IG3_01307</name>
</gene>
<keyword evidence="2" id="KW-0732">Signal</keyword>
<dbReference type="InterPro" id="IPR001466">
    <property type="entry name" value="Beta-lactam-related"/>
</dbReference>
<feature type="signal peptide" evidence="2">
    <location>
        <begin position="1"/>
        <end position="30"/>
    </location>
</feature>
<evidence type="ECO:0000256" key="1">
    <source>
        <dbReference type="SAM" id="Phobius"/>
    </source>
</evidence>
<keyword evidence="1" id="KW-0472">Membrane</keyword>